<comment type="subcellular location">
    <subcellularLocation>
        <location evidence="1">Cell outer membrane</location>
    </subcellularLocation>
</comment>
<keyword evidence="5" id="KW-0998">Cell outer membrane</keyword>
<proteinExistence type="inferred from homology"/>
<comment type="caution">
    <text evidence="7">The sequence shown here is derived from an EMBL/GenBank/DDBJ whole genome shotgun (WGS) entry which is preliminary data.</text>
</comment>
<dbReference type="Gene3D" id="1.25.40.390">
    <property type="match status" value="1"/>
</dbReference>
<reference evidence="7 8" key="1">
    <citation type="submission" date="2013-04" db="EMBL/GenBank/DDBJ databases">
        <title>The Genome Sequence of Bacteroides massiliensis DSM 17679.</title>
        <authorList>
            <consortium name="The Broad Institute Genomics Platform"/>
            <person name="Earl A."/>
            <person name="Ward D."/>
            <person name="Feldgarden M."/>
            <person name="Gevers D."/>
            <person name="Martens E."/>
            <person name="Fenner L."/>
            <person name="Roux V."/>
            <person name="Mallet M.N."/>
            <person name="Raoult D."/>
            <person name="Walker B."/>
            <person name="Young S."/>
            <person name="Zeng Q."/>
            <person name="Gargeya S."/>
            <person name="Fitzgerald M."/>
            <person name="Haas B."/>
            <person name="Abouelleil A."/>
            <person name="Allen A.W."/>
            <person name="Alvarado L."/>
            <person name="Arachchi H.M."/>
            <person name="Berlin A.M."/>
            <person name="Chapman S.B."/>
            <person name="Gainer-Dewar J."/>
            <person name="Goldberg J."/>
            <person name="Griggs A."/>
            <person name="Gujja S."/>
            <person name="Hansen M."/>
            <person name="Howarth C."/>
            <person name="Imamovic A."/>
            <person name="Ireland A."/>
            <person name="Larimer J."/>
            <person name="McCowan C."/>
            <person name="Murphy C."/>
            <person name="Pearson M."/>
            <person name="Poon T.W."/>
            <person name="Priest M."/>
            <person name="Roberts A."/>
            <person name="Saif S."/>
            <person name="Shea T."/>
            <person name="Sisk P."/>
            <person name="Sykes S."/>
            <person name="Wortman J."/>
            <person name="Nusbaum C."/>
            <person name="Birren B."/>
        </authorList>
    </citation>
    <scope>NUCLEOTIDE SEQUENCE [LARGE SCALE GENOMIC DNA]</scope>
    <source>
        <strain evidence="8">B84634 / Timone 84634 / DSM 17679 / JCM 13223</strain>
    </source>
</reference>
<dbReference type="HOGENOM" id="CLU_015553_0_1_10"/>
<evidence type="ECO:0000259" key="6">
    <source>
        <dbReference type="Pfam" id="PF07980"/>
    </source>
</evidence>
<dbReference type="Proteomes" id="UP000017831">
    <property type="component" value="Unassembled WGS sequence"/>
</dbReference>
<comment type="similarity">
    <text evidence="2">Belongs to the SusD family.</text>
</comment>
<keyword evidence="3" id="KW-0732">Signal</keyword>
<evidence type="ECO:0000256" key="1">
    <source>
        <dbReference type="ARBA" id="ARBA00004442"/>
    </source>
</evidence>
<dbReference type="InterPro" id="IPR012944">
    <property type="entry name" value="SusD_RagB_dom"/>
</dbReference>
<keyword evidence="4" id="KW-0472">Membrane</keyword>
<dbReference type="STRING" id="1121098.HMPREF1534_02357"/>
<feature type="domain" description="RagB/SusD" evidence="6">
    <location>
        <begin position="169"/>
        <end position="469"/>
    </location>
</feature>
<evidence type="ECO:0000256" key="3">
    <source>
        <dbReference type="ARBA" id="ARBA00022729"/>
    </source>
</evidence>
<evidence type="ECO:0000256" key="4">
    <source>
        <dbReference type="ARBA" id="ARBA00023136"/>
    </source>
</evidence>
<sequence length="469" mass="53048">MARLCRALQYYGLIKNYGSAPWYSAPIATDDEEALYKTQDSRSLVVDSVMADLQYACDYMQEGSSRTRVTRYAALGYMARIALHEGTFRKYHEEISELAGTANSFLEKAVWATDEIMSSGQFEITGKGAAAYRDLFTNPDLSKNKEIILFSDYDKDLNRKNNTSTVLNWQWNLSRSLADSYLKSDGTPITEADRTKTFVDMFTDRDPRMAETIMYPGFINEGDNSTLPTKIVLDYGGLGQIKFLPRTDATYGGWGENITDLPIIRYAEILLINAEAKAELGILTQNDLNATVNLLRSRVEMPEMTINVPIDPALEALYPSVSGALKNVILEIRRERRVELACEGFRYDDTMRWAAGSIYERPFEGVYLPGFGVYDCTGDGVPDVALFKSPNDKMGYTDEELKELSVYYTEDENGAPKQIYLSEGDKGNIRFYSDTDEDANKFIAPKYYYYPLSKDELVLNPNLKQPIGW</sequence>
<dbReference type="GO" id="GO:0009279">
    <property type="term" value="C:cell outer membrane"/>
    <property type="evidence" value="ECO:0007669"/>
    <property type="project" value="UniProtKB-SubCell"/>
</dbReference>
<evidence type="ECO:0000313" key="7">
    <source>
        <dbReference type="EMBL" id="EOA54477.1"/>
    </source>
</evidence>
<dbReference type="Pfam" id="PF07980">
    <property type="entry name" value="SusD_RagB"/>
    <property type="match status" value="1"/>
</dbReference>
<evidence type="ECO:0000256" key="2">
    <source>
        <dbReference type="ARBA" id="ARBA00006275"/>
    </source>
</evidence>
<dbReference type="eggNOG" id="COG0457">
    <property type="taxonomic scope" value="Bacteria"/>
</dbReference>
<dbReference type="SUPFAM" id="SSF48452">
    <property type="entry name" value="TPR-like"/>
    <property type="match status" value="1"/>
</dbReference>
<gene>
    <name evidence="7" type="ORF">HMPREF1534_02357</name>
</gene>
<organism evidence="7 8">
    <name type="scientific">Phocaeicola massiliensis B84634 = Timone 84634 = DSM 17679 = JCM 13223</name>
    <dbReference type="NCBI Taxonomy" id="1121098"/>
    <lineage>
        <taxon>Bacteria</taxon>
        <taxon>Pseudomonadati</taxon>
        <taxon>Bacteroidota</taxon>
        <taxon>Bacteroidia</taxon>
        <taxon>Bacteroidales</taxon>
        <taxon>Bacteroidaceae</taxon>
        <taxon>Phocaeicola</taxon>
    </lineage>
</organism>
<name>U6REI9_9BACT</name>
<protein>
    <recommendedName>
        <fullName evidence="6">RagB/SusD domain-containing protein</fullName>
    </recommendedName>
</protein>
<dbReference type="EMBL" id="AQHY01000026">
    <property type="protein sequence ID" value="EOA54477.1"/>
    <property type="molecule type" value="Genomic_DNA"/>
</dbReference>
<dbReference type="AlphaFoldDB" id="U6REI9"/>
<dbReference type="PATRIC" id="fig|1121098.3.peg.2397"/>
<evidence type="ECO:0000313" key="8">
    <source>
        <dbReference type="Proteomes" id="UP000017831"/>
    </source>
</evidence>
<evidence type="ECO:0000256" key="5">
    <source>
        <dbReference type="ARBA" id="ARBA00023237"/>
    </source>
</evidence>
<keyword evidence="8" id="KW-1185">Reference proteome</keyword>
<accession>U6REI9</accession>
<dbReference type="InterPro" id="IPR011990">
    <property type="entry name" value="TPR-like_helical_dom_sf"/>
</dbReference>